<organism evidence="2 3">
    <name type="scientific">Thermoflavifilum aggregans</name>
    <dbReference type="NCBI Taxonomy" id="454188"/>
    <lineage>
        <taxon>Bacteria</taxon>
        <taxon>Pseudomonadati</taxon>
        <taxon>Bacteroidota</taxon>
        <taxon>Chitinophagia</taxon>
        <taxon>Chitinophagales</taxon>
        <taxon>Chitinophagaceae</taxon>
        <taxon>Thermoflavifilum</taxon>
    </lineage>
</organism>
<dbReference type="RefSeq" id="WP_100313678.1">
    <property type="nucleotide sequence ID" value="NZ_PGFG01000001.1"/>
</dbReference>
<evidence type="ECO:0000259" key="1">
    <source>
        <dbReference type="Pfam" id="PF04784"/>
    </source>
</evidence>
<sequence>MFWTFHGELAMGICLSLVSASVFSFPPGKPLVTDCVRLSEELLYAVRTGDSTQAVTDSLAQADEQILVHELRDDSAKKAFWLNLYNAFVQILLQDDTTAYRHRSAFFSRKSITVAGHLLSLDDIEHGMLRHSKIKWSLGYLNKPFPSAFEKALRVNKVDYRIHFALNCGARSCPPIAFYDPVHIDQQLDLATQNYLYNEVKYDSVRNILYLPAIMGWFRHDFGGKQHMIALVSQLGFLPRNADPKIRFKKYDWTLFLHHFQNNSSL</sequence>
<evidence type="ECO:0000313" key="3">
    <source>
        <dbReference type="Proteomes" id="UP000230000"/>
    </source>
</evidence>
<dbReference type="PANTHER" id="PTHR46361">
    <property type="entry name" value="ELECTRON CARRIER/ PROTEIN DISULFIDE OXIDOREDUCTASE"/>
    <property type="match status" value="1"/>
</dbReference>
<dbReference type="Pfam" id="PF04784">
    <property type="entry name" value="DUF547"/>
    <property type="match status" value="1"/>
</dbReference>
<name>A0A2M9CSX9_9BACT</name>
<reference evidence="2 3" key="1">
    <citation type="submission" date="2017-11" db="EMBL/GenBank/DDBJ databases">
        <title>Genomic Encyclopedia of Archaeal and Bacterial Type Strains, Phase II (KMG-II): From Individual Species to Whole Genera.</title>
        <authorList>
            <person name="Goeker M."/>
        </authorList>
    </citation>
    <scope>NUCLEOTIDE SEQUENCE [LARGE SCALE GENOMIC DNA]</scope>
    <source>
        <strain evidence="2 3">DSM 27268</strain>
    </source>
</reference>
<gene>
    <name evidence="2" type="ORF">BXY57_0582</name>
</gene>
<dbReference type="OrthoDB" id="526867at2"/>
<accession>A0A2M9CSX9</accession>
<protein>
    <submittedName>
        <fullName evidence="2">Uncharacterized protein DUF547</fullName>
    </submittedName>
</protein>
<dbReference type="AlphaFoldDB" id="A0A2M9CSX9"/>
<dbReference type="PANTHER" id="PTHR46361:SF3">
    <property type="entry name" value="ELECTRON CARRIER_ PROTEIN DISULFIDE OXIDOREDUCTASE"/>
    <property type="match status" value="1"/>
</dbReference>
<keyword evidence="3" id="KW-1185">Reference proteome</keyword>
<dbReference type="EMBL" id="PGFG01000001">
    <property type="protein sequence ID" value="PJJ75014.1"/>
    <property type="molecule type" value="Genomic_DNA"/>
</dbReference>
<dbReference type="InterPro" id="IPR006869">
    <property type="entry name" value="DUF547"/>
</dbReference>
<feature type="domain" description="DUF547" evidence="1">
    <location>
        <begin position="74"/>
        <end position="196"/>
    </location>
</feature>
<evidence type="ECO:0000313" key="2">
    <source>
        <dbReference type="EMBL" id="PJJ75014.1"/>
    </source>
</evidence>
<comment type="caution">
    <text evidence="2">The sequence shown here is derived from an EMBL/GenBank/DDBJ whole genome shotgun (WGS) entry which is preliminary data.</text>
</comment>
<dbReference type="Proteomes" id="UP000230000">
    <property type="component" value="Unassembled WGS sequence"/>
</dbReference>
<proteinExistence type="predicted"/>